<evidence type="ECO:0000313" key="2">
    <source>
        <dbReference type="EMBL" id="KAF9058983.1"/>
    </source>
</evidence>
<evidence type="ECO:0008006" key="4">
    <source>
        <dbReference type="Google" id="ProtNLM"/>
    </source>
</evidence>
<keyword evidence="3" id="KW-1185">Reference proteome</keyword>
<accession>A0A9P5TZ19</accession>
<evidence type="ECO:0000313" key="3">
    <source>
        <dbReference type="Proteomes" id="UP000772434"/>
    </source>
</evidence>
<reference evidence="2" key="1">
    <citation type="submission" date="2020-11" db="EMBL/GenBank/DDBJ databases">
        <authorList>
            <consortium name="DOE Joint Genome Institute"/>
            <person name="Ahrendt S."/>
            <person name="Riley R."/>
            <person name="Andreopoulos W."/>
            <person name="Labutti K."/>
            <person name="Pangilinan J."/>
            <person name="Ruiz-Duenas F.J."/>
            <person name="Barrasa J.M."/>
            <person name="Sanchez-Garcia M."/>
            <person name="Camarero S."/>
            <person name="Miyauchi S."/>
            <person name="Serrano A."/>
            <person name="Linde D."/>
            <person name="Babiker R."/>
            <person name="Drula E."/>
            <person name="Ayuso-Fernandez I."/>
            <person name="Pacheco R."/>
            <person name="Padilla G."/>
            <person name="Ferreira P."/>
            <person name="Barriuso J."/>
            <person name="Kellner H."/>
            <person name="Castanera R."/>
            <person name="Alfaro M."/>
            <person name="Ramirez L."/>
            <person name="Pisabarro A.G."/>
            <person name="Kuo A."/>
            <person name="Tritt A."/>
            <person name="Lipzen A."/>
            <person name="He G."/>
            <person name="Yan M."/>
            <person name="Ng V."/>
            <person name="Cullen D."/>
            <person name="Martin F."/>
            <person name="Rosso M.-N."/>
            <person name="Henrissat B."/>
            <person name="Hibbett D."/>
            <person name="Martinez A.T."/>
            <person name="Grigoriev I.V."/>
        </authorList>
    </citation>
    <scope>NUCLEOTIDE SEQUENCE</scope>
    <source>
        <strain evidence="2">AH 40177</strain>
    </source>
</reference>
<feature type="region of interest" description="Disordered" evidence="1">
    <location>
        <begin position="14"/>
        <end position="57"/>
    </location>
</feature>
<dbReference type="AlphaFoldDB" id="A0A9P5TZ19"/>
<dbReference type="SUPFAM" id="SSF52058">
    <property type="entry name" value="L domain-like"/>
    <property type="match status" value="1"/>
</dbReference>
<feature type="compositionally biased region" description="Polar residues" evidence="1">
    <location>
        <begin position="22"/>
        <end position="35"/>
    </location>
</feature>
<protein>
    <recommendedName>
        <fullName evidence="4">F-box domain-containing protein</fullName>
    </recommendedName>
</protein>
<comment type="caution">
    <text evidence="2">The sequence shown here is derived from an EMBL/GenBank/DDBJ whole genome shotgun (WGS) entry which is preliminary data.</text>
</comment>
<proteinExistence type="predicted"/>
<dbReference type="Gene3D" id="3.80.10.10">
    <property type="entry name" value="Ribonuclease Inhibitor"/>
    <property type="match status" value="1"/>
</dbReference>
<organism evidence="2 3">
    <name type="scientific">Rhodocollybia butyracea</name>
    <dbReference type="NCBI Taxonomy" id="206335"/>
    <lineage>
        <taxon>Eukaryota</taxon>
        <taxon>Fungi</taxon>
        <taxon>Dikarya</taxon>
        <taxon>Basidiomycota</taxon>
        <taxon>Agaricomycotina</taxon>
        <taxon>Agaricomycetes</taxon>
        <taxon>Agaricomycetidae</taxon>
        <taxon>Agaricales</taxon>
        <taxon>Marasmiineae</taxon>
        <taxon>Omphalotaceae</taxon>
        <taxon>Rhodocollybia</taxon>
    </lineage>
</organism>
<dbReference type="OrthoDB" id="3365698at2759"/>
<gene>
    <name evidence="2" type="ORF">BDP27DRAFT_1371983</name>
</gene>
<evidence type="ECO:0000256" key="1">
    <source>
        <dbReference type="SAM" id="MobiDB-lite"/>
    </source>
</evidence>
<dbReference type="InterPro" id="IPR032675">
    <property type="entry name" value="LRR_dom_sf"/>
</dbReference>
<dbReference type="Proteomes" id="UP000772434">
    <property type="component" value="Unassembled WGS sequence"/>
</dbReference>
<sequence>MGIRALAKQVKRIILPSKRTQKQPLATSGTSTSEASVPPHKLDSKGLTSSHPPTHSPLESAYQALYTEFLAKSRHNDIPDSPVARDRLHALIAQTRSDLQTCSDSTIRSQISRVLELQESLLAPIRTLPSDVLTEIFQSVLELNDPDSDGIRYLSWSATKLFGGIFPLTWICFWWRDQALSHSAFWSTITVHYDSSDPVNTTQVFAFLTECILRSGVSVPMSINISLQGDEIPLVVLTMLVAQAHRWRRAELRFGSLELINNLFHFTPSPTKFPLLEDLIFECDELDPVQNPILECHPPLQKLGLEQLSESYTDVIASRNLKVLQVGSYSGVSLARLLHMCPCLEFLDLGSFKSTGNPDANQIPCQSSLLSLAIHKNILNGSWKGVTLPNLTELRVTLPSIVFWEEAFEVETQVFLSELKELLMRSGCALQYVRLFPSSYVHDRWPVAVLGMVEQFFEGLPAKPEGCFVIDMPVQEWKKQYLV</sequence>
<name>A0A9P5TZ19_9AGAR</name>
<dbReference type="EMBL" id="JADNRY010000334">
    <property type="protein sequence ID" value="KAF9058983.1"/>
    <property type="molecule type" value="Genomic_DNA"/>
</dbReference>